<organism evidence="1 2">
    <name type="scientific">Pollutimonas nitritireducens</name>
    <dbReference type="NCBI Taxonomy" id="2045209"/>
    <lineage>
        <taxon>Bacteria</taxon>
        <taxon>Pseudomonadati</taxon>
        <taxon>Pseudomonadota</taxon>
        <taxon>Betaproteobacteria</taxon>
        <taxon>Burkholderiales</taxon>
        <taxon>Alcaligenaceae</taxon>
        <taxon>Pollutimonas</taxon>
    </lineage>
</organism>
<dbReference type="OrthoDB" id="8437309at2"/>
<dbReference type="PROSITE" id="PS51257">
    <property type="entry name" value="PROKAR_LIPOPROTEIN"/>
    <property type="match status" value="1"/>
</dbReference>
<accession>A0A2N4UAI6</accession>
<name>A0A2N4UAI6_9BURK</name>
<keyword evidence="2" id="KW-1185">Reference proteome</keyword>
<proteinExistence type="predicted"/>
<comment type="caution">
    <text evidence="1">The sequence shown here is derived from an EMBL/GenBank/DDBJ whole genome shotgun (WGS) entry which is preliminary data.</text>
</comment>
<reference evidence="1 2" key="1">
    <citation type="submission" date="2017-10" db="EMBL/GenBank/DDBJ databases">
        <title>Two draft genome sequences of Pusillimonas sp. strains isolated from a nitrate- and radionuclide-contaminated groundwater in Russia.</title>
        <authorList>
            <person name="Grouzdev D.S."/>
            <person name="Tourova T.P."/>
            <person name="Goeva M.A."/>
            <person name="Babich T.L."/>
            <person name="Sokolova D.S."/>
            <person name="Abdullin R."/>
            <person name="Poltaraus A.B."/>
            <person name="Toshchakov S.V."/>
            <person name="Nazina T.N."/>
        </authorList>
    </citation>
    <scope>NUCLEOTIDE SEQUENCE [LARGE SCALE GENOMIC DNA]</scope>
    <source>
        <strain evidence="1 2">JR1/69-2-13</strain>
    </source>
</reference>
<dbReference type="Proteomes" id="UP000234328">
    <property type="component" value="Unassembled WGS sequence"/>
</dbReference>
<protein>
    <submittedName>
        <fullName evidence="1">Uncharacterized protein</fullName>
    </submittedName>
</protein>
<dbReference type="AlphaFoldDB" id="A0A2N4UAI6"/>
<gene>
    <name evidence="1" type="ORF">CR155_20245</name>
</gene>
<dbReference type="RefSeq" id="WP_102071861.1">
    <property type="nucleotide sequence ID" value="NZ_PDNV01000020.1"/>
</dbReference>
<dbReference type="EMBL" id="PDNV01000020">
    <property type="protein sequence ID" value="PLC52030.1"/>
    <property type="molecule type" value="Genomic_DNA"/>
</dbReference>
<evidence type="ECO:0000313" key="2">
    <source>
        <dbReference type="Proteomes" id="UP000234328"/>
    </source>
</evidence>
<sequence length="422" mass="47156">MSNRTGTIRLLFSRILLLLGLILGLTGCQYRNLAADTNSECLPNKGKDHFTNKRFDPGSAARPSKAPILKVIEFTGNGEFVDRCQWSDLLYELRGSPARQAPSDRSKFMVLYVHGWKHDASEMDLDLQEFSALIAKLTTSVAASDPVSDVIGVYVAWPGLSTKVPVLNNLSFWSRKGAADRVSAAANFSKIISSIASVRVQRHNRNDFIVGIGHSFGARILFSSVAPLLMHELQMKHPGLIRPSYQNIDGVIDLTILINPAFEATRFTAFHATRRWQEEFGKDQEPILLAVSTANDQATKVAFPIGQVLGSRWDERERTTLGNYTEYITHRLDRSPRSALNAGNKLPWYNDFCIEKLCLYKKPKPGDQERNPFIVATTTGDVLNGHSDIWKDSFQTWLWGFIEVVRKRKAIGVVDSAPLAAH</sequence>
<evidence type="ECO:0000313" key="1">
    <source>
        <dbReference type="EMBL" id="PLC52030.1"/>
    </source>
</evidence>